<dbReference type="Proteomes" id="UP000751190">
    <property type="component" value="Unassembled WGS sequence"/>
</dbReference>
<dbReference type="AlphaFoldDB" id="A0A8J5XHJ5"/>
<sequence length="134" mass="14140">MTSLPAGKLTAEQRMVRDLETTLRRSFRDLNLPMPAPTRKLTPAAPARAIRGGGEPQRARRRLVRSAAPPSAAGLTTDERKMPAVPALRLDELGKALPADDGSDYDTDSESEDEGVSLEGDGDGEAAAGTSAVE</sequence>
<evidence type="ECO:0000313" key="2">
    <source>
        <dbReference type="EMBL" id="KAG8463185.1"/>
    </source>
</evidence>
<keyword evidence="3" id="KW-1185">Reference proteome</keyword>
<feature type="compositionally biased region" description="Low complexity" evidence="1">
    <location>
        <begin position="125"/>
        <end position="134"/>
    </location>
</feature>
<evidence type="ECO:0000313" key="3">
    <source>
        <dbReference type="Proteomes" id="UP000751190"/>
    </source>
</evidence>
<proteinExistence type="predicted"/>
<dbReference type="EMBL" id="JAGTXO010000017">
    <property type="protein sequence ID" value="KAG8463185.1"/>
    <property type="molecule type" value="Genomic_DNA"/>
</dbReference>
<name>A0A8J5XHJ5_DIALT</name>
<comment type="caution">
    <text evidence="2">The sequence shown here is derived from an EMBL/GenBank/DDBJ whole genome shotgun (WGS) entry which is preliminary data.</text>
</comment>
<evidence type="ECO:0000256" key="1">
    <source>
        <dbReference type="SAM" id="MobiDB-lite"/>
    </source>
</evidence>
<protein>
    <submittedName>
        <fullName evidence="2">Uncharacterized protein</fullName>
    </submittedName>
</protein>
<accession>A0A8J5XHJ5</accession>
<gene>
    <name evidence="2" type="ORF">KFE25_011182</name>
</gene>
<feature type="region of interest" description="Disordered" evidence="1">
    <location>
        <begin position="27"/>
        <end position="134"/>
    </location>
</feature>
<organism evidence="2 3">
    <name type="scientific">Diacronema lutheri</name>
    <name type="common">Unicellular marine alga</name>
    <name type="synonym">Monochrysis lutheri</name>
    <dbReference type="NCBI Taxonomy" id="2081491"/>
    <lineage>
        <taxon>Eukaryota</taxon>
        <taxon>Haptista</taxon>
        <taxon>Haptophyta</taxon>
        <taxon>Pavlovophyceae</taxon>
        <taxon>Pavlovales</taxon>
        <taxon>Pavlovaceae</taxon>
        <taxon>Diacronema</taxon>
    </lineage>
</organism>
<reference evidence="2" key="1">
    <citation type="submission" date="2021-05" db="EMBL/GenBank/DDBJ databases">
        <title>The genome of the haptophyte Pavlova lutheri (Diacronema luteri, Pavlovales) - a model for lipid biosynthesis in eukaryotic algae.</title>
        <authorList>
            <person name="Hulatt C.J."/>
            <person name="Posewitz M.C."/>
        </authorList>
    </citation>
    <scope>NUCLEOTIDE SEQUENCE</scope>
    <source>
        <strain evidence="2">NIVA-4/92</strain>
    </source>
</reference>
<feature type="compositionally biased region" description="Acidic residues" evidence="1">
    <location>
        <begin position="101"/>
        <end position="124"/>
    </location>
</feature>